<accession>A0A9W8QFA8</accession>
<dbReference type="Proteomes" id="UP001144673">
    <property type="component" value="Chromosome 5"/>
</dbReference>
<feature type="region of interest" description="Disordered" evidence="1">
    <location>
        <begin position="1"/>
        <end position="43"/>
    </location>
</feature>
<dbReference type="GeneID" id="80897490"/>
<protein>
    <submittedName>
        <fullName evidence="2">Uncharacterized protein</fullName>
    </submittedName>
</protein>
<organism evidence="2 3">
    <name type="scientific">Akanthomyces muscarius</name>
    <name type="common">Entomopathogenic fungus</name>
    <name type="synonym">Lecanicillium muscarium</name>
    <dbReference type="NCBI Taxonomy" id="2231603"/>
    <lineage>
        <taxon>Eukaryota</taxon>
        <taxon>Fungi</taxon>
        <taxon>Dikarya</taxon>
        <taxon>Ascomycota</taxon>
        <taxon>Pezizomycotina</taxon>
        <taxon>Sordariomycetes</taxon>
        <taxon>Hypocreomycetidae</taxon>
        <taxon>Hypocreales</taxon>
        <taxon>Cordycipitaceae</taxon>
        <taxon>Akanthomyces</taxon>
    </lineage>
</organism>
<evidence type="ECO:0000313" key="2">
    <source>
        <dbReference type="EMBL" id="KAJ4153863.1"/>
    </source>
</evidence>
<keyword evidence="3" id="KW-1185">Reference proteome</keyword>
<dbReference type="AlphaFoldDB" id="A0A9W8QFA8"/>
<dbReference type="KEGG" id="amus:LMH87_010331"/>
<dbReference type="RefSeq" id="XP_056054521.1">
    <property type="nucleotide sequence ID" value="XM_056197475.1"/>
</dbReference>
<dbReference type="EMBL" id="JAJHUN010000008">
    <property type="protein sequence ID" value="KAJ4153863.1"/>
    <property type="molecule type" value="Genomic_DNA"/>
</dbReference>
<proteinExistence type="predicted"/>
<evidence type="ECO:0000313" key="3">
    <source>
        <dbReference type="Proteomes" id="UP001144673"/>
    </source>
</evidence>
<gene>
    <name evidence="2" type="ORF">LMH87_010331</name>
</gene>
<name>A0A9W8QFA8_AKAMU</name>
<sequence length="83" mass="9186">MDAGQTKPGPANLAFDVDAREGDDLQRTGRRRRQIVRPPPPLTPDGVHILHNLDWFPSMMGAVRLWCCGAKLSGFVSCETLLK</sequence>
<feature type="compositionally biased region" description="Basic and acidic residues" evidence="1">
    <location>
        <begin position="17"/>
        <end position="27"/>
    </location>
</feature>
<evidence type="ECO:0000256" key="1">
    <source>
        <dbReference type="SAM" id="MobiDB-lite"/>
    </source>
</evidence>
<comment type="caution">
    <text evidence="2">The sequence shown here is derived from an EMBL/GenBank/DDBJ whole genome shotgun (WGS) entry which is preliminary data.</text>
</comment>
<reference evidence="2" key="1">
    <citation type="journal article" date="2023" name="Access Microbiol">
        <title>De-novo genome assembly for Akanthomyces muscarius, a biocontrol agent of insect agricultural pests.</title>
        <authorList>
            <person name="Erdos Z."/>
            <person name="Studholme D.J."/>
            <person name="Raymond B."/>
            <person name="Sharma M."/>
        </authorList>
    </citation>
    <scope>NUCLEOTIDE SEQUENCE</scope>
    <source>
        <strain evidence="2">Ve6</strain>
    </source>
</reference>